<comment type="subunit">
    <text evidence="18 19">Composed of two chains; the small (or glutamine) chain promotes the hydrolysis of glutamine to ammonia, which is used by the large (or ammonia) chain to synthesize carbamoyl phosphate. Tetramer of heterodimers (alpha,beta)4.</text>
</comment>
<dbReference type="PRINTS" id="PR00098">
    <property type="entry name" value="CPSASE"/>
</dbReference>
<dbReference type="FunFam" id="3.40.50.20:FF:000001">
    <property type="entry name" value="Carbamoyl-phosphate synthase large chain"/>
    <property type="match status" value="1"/>
</dbReference>
<feature type="binding site" evidence="19">
    <location>
        <position position="299"/>
    </location>
    <ligand>
        <name>Mg(2+)</name>
        <dbReference type="ChEBI" id="CHEBI:18420"/>
        <label>1</label>
    </ligand>
</feature>
<sequence length="1096" mass="116687">MPLRSDLKSVLVIGSGPIVIGQACEFDYSGTQACRVLRAEGLRVILVNSNPATIMTDPEIADATYIEPIAPEVIESIIAAEKPDALLPTLGGQTALNAAIELHERGTLDKYDVELIGANVAAIQAGEDRQQYKDIAKICGAEVAESMIAHTMHDCLDAADKLGYPLVVRPSFTMGGLGSGLAYDENDLRRIAGAGLQDSLTHEVLLEESILGWKEYELELMRDNKDNVVVVCSIENVDPVGVHTGDSITVAPALTLTDREYQRMRDISQAIIREVGVDTGGCNIQFAVHPDNGRIVTIEMNPRVSRSSALASKATGFPIAKIAAKLAVGYSLDEIPNDITKVTPASFEPTLDYVVVKVPRFAFEKFPAADPTLTTTMKSVGEAMALGRNFTEALQKALRSLEKSGAAFHWDGAVPDIADPSVRADLLARIGHPTDERLVAVQQGLRAGLTIDEVYAACGIDRWFLDQIALINEIAEDVAEASTLDVPALRTAKRHGFSDVQIGALRRIDPAVARGVRQALGVRPVYKTVDTCAGEFEAKTPYHYSTYDDETEVSERTEPVVMILGSGPNRIGQGIEFDYSCVHATMALRGAGYKTVMVNCNPETVSTDYDTADRLYFEPLTFEDVLEVYQAECAAGPVLGVICSLGGQTPLGLAADLKAAGVPVLGTQPEAIDLAEDRGAFGAVLDAASLRSPKHGTATSFDGARQIAEDIGYPVLVRPSYVLGGRGMQIVYDSAQLSDYMESATEVSHDRPVLVDRFLDDAIEIDVDALFDGTDLYIGGIMEHIEEAGIHSGDSCCVLPPATLGSDVLARVRESTRAIAEGVGVNGLLNIQFALAADVLYVLEANPRASRTVPFVSKATAAPLAKAAALMATGRTVASLRGTVLPASGDGSNPPADVPIAVKEAVLPFRRFRTAGGAIVDSILGPEMRSTGEVMGIDVDFPTSFAKSQQAASQTLPVRGKVFFSVADRDKRSMVLPARRLAELGFELLATTGTAEVLRRNGIMSTVVRKGTDGTGPNGEPTIIDQVLAGEIDLIVNTPSGRDARADGYEIRAAATSVNCPLMTTIQEIAVAVSAIEVVANGPFRVKSLQQWGAGV</sequence>
<keyword evidence="9 19" id="KW-0677">Repeat</keyword>
<dbReference type="AlphaFoldDB" id="A0A7Z0D4B6"/>
<evidence type="ECO:0000256" key="4">
    <source>
        <dbReference type="ARBA" id="ARBA00009799"/>
    </source>
</evidence>
<dbReference type="SUPFAM" id="SSF56059">
    <property type="entry name" value="Glutathione synthetase ATP-binding domain-like"/>
    <property type="match status" value="2"/>
</dbReference>
<dbReference type="SMART" id="SM01096">
    <property type="entry name" value="CPSase_L_D3"/>
    <property type="match status" value="1"/>
</dbReference>
<dbReference type="InterPro" id="IPR013815">
    <property type="entry name" value="ATP_grasp_subdomain_1"/>
</dbReference>
<dbReference type="GO" id="GO:0006541">
    <property type="term" value="P:glutamine metabolic process"/>
    <property type="evidence" value="ECO:0007669"/>
    <property type="project" value="TreeGrafter"/>
</dbReference>
<feature type="region of interest" description="Allosteric domain" evidence="19">
    <location>
        <begin position="954"/>
        <end position="1096"/>
    </location>
</feature>
<accession>A0A7Z0D4B6</accession>
<dbReference type="GO" id="GO:0004087">
    <property type="term" value="F:carbamoyl-phosphate synthase (ammonia) activity"/>
    <property type="evidence" value="ECO:0007669"/>
    <property type="project" value="UniProtKB-EC"/>
</dbReference>
<evidence type="ECO:0000256" key="15">
    <source>
        <dbReference type="ARBA" id="ARBA00047359"/>
    </source>
</evidence>
<evidence type="ECO:0000256" key="13">
    <source>
        <dbReference type="ARBA" id="ARBA00022975"/>
    </source>
</evidence>
<dbReference type="InterPro" id="IPR011761">
    <property type="entry name" value="ATP-grasp"/>
</dbReference>
<evidence type="ECO:0000256" key="1">
    <source>
        <dbReference type="ARBA" id="ARBA00001936"/>
    </source>
</evidence>
<comment type="caution">
    <text evidence="19">Lacks conserved residue(s) required for the propagation of feature annotation.</text>
</comment>
<dbReference type="PANTHER" id="PTHR11405:SF53">
    <property type="entry name" value="CARBAMOYL-PHOSPHATE SYNTHASE [AMMONIA], MITOCHONDRIAL"/>
    <property type="match status" value="1"/>
</dbReference>
<evidence type="ECO:0000256" key="6">
    <source>
        <dbReference type="ARBA" id="ARBA00022598"/>
    </source>
</evidence>
<proteinExistence type="inferred from homology"/>
<dbReference type="FunFam" id="3.40.50.20:FF:000002">
    <property type="entry name" value="Carbamoyl-phosphate synthase large chain"/>
    <property type="match status" value="1"/>
</dbReference>
<dbReference type="InterPro" id="IPR033937">
    <property type="entry name" value="MGS_CPS_CarB"/>
</dbReference>
<dbReference type="NCBIfam" id="TIGR01369">
    <property type="entry name" value="CPSaseII_lrg"/>
    <property type="match status" value="1"/>
</dbReference>
<feature type="domain" description="ATP-grasp" evidence="20">
    <location>
        <begin position="682"/>
        <end position="873"/>
    </location>
</feature>
<comment type="catalytic activity">
    <reaction evidence="15 19">
        <text>hydrogencarbonate + NH4(+) + 2 ATP = carbamoyl phosphate + 2 ADP + phosphate + 2 H(+)</text>
        <dbReference type="Rhea" id="RHEA:18029"/>
        <dbReference type="ChEBI" id="CHEBI:15378"/>
        <dbReference type="ChEBI" id="CHEBI:17544"/>
        <dbReference type="ChEBI" id="CHEBI:28938"/>
        <dbReference type="ChEBI" id="CHEBI:30616"/>
        <dbReference type="ChEBI" id="CHEBI:43474"/>
        <dbReference type="ChEBI" id="CHEBI:58228"/>
        <dbReference type="ChEBI" id="CHEBI:456216"/>
        <dbReference type="EC" id="6.3.4.16"/>
    </reaction>
</comment>
<dbReference type="NCBIfam" id="NF003671">
    <property type="entry name" value="PRK05294.1"/>
    <property type="match status" value="1"/>
</dbReference>
<feature type="binding site" evidence="19">
    <location>
        <position position="299"/>
    </location>
    <ligand>
        <name>Mg(2+)</name>
        <dbReference type="ChEBI" id="CHEBI:18420"/>
        <label>2</label>
    </ligand>
</feature>
<protein>
    <recommendedName>
        <fullName evidence="19">Carbamoyl phosphate synthase large chain</fullName>
        <ecNumber evidence="19">6.3.4.16</ecNumber>
        <ecNumber evidence="19">6.3.5.5</ecNumber>
    </recommendedName>
    <alternativeName>
        <fullName evidence="19">Carbamoyl phosphate synthetase ammonia chain</fullName>
    </alternativeName>
</protein>
<feature type="binding site" evidence="19">
    <location>
        <position position="299"/>
    </location>
    <ligand>
        <name>ATP</name>
        <dbReference type="ChEBI" id="CHEBI:30616"/>
        <label>1</label>
    </ligand>
</feature>
<keyword evidence="5 19" id="KW-0055">Arginine biosynthesis</keyword>
<feature type="binding site" evidence="19">
    <location>
        <position position="241"/>
    </location>
    <ligand>
        <name>ATP</name>
        <dbReference type="ChEBI" id="CHEBI:30616"/>
        <label>1</label>
    </ligand>
</feature>
<comment type="caution">
    <text evidence="22">The sequence shown here is derived from an EMBL/GenBank/DDBJ whole genome shotgun (WGS) entry which is preliminary data.</text>
</comment>
<dbReference type="InterPro" id="IPR016185">
    <property type="entry name" value="PreATP-grasp_dom_sf"/>
</dbReference>
<feature type="binding site" evidence="19">
    <location>
        <position position="242"/>
    </location>
    <ligand>
        <name>ATP</name>
        <dbReference type="ChEBI" id="CHEBI:30616"/>
        <label>1</label>
    </ligand>
</feature>
<keyword evidence="6 19" id="KW-0436">Ligase</keyword>
<dbReference type="PROSITE" id="PS00867">
    <property type="entry name" value="CPSASE_2"/>
    <property type="match status" value="1"/>
</dbReference>
<feature type="binding site" evidence="19">
    <location>
        <position position="208"/>
    </location>
    <ligand>
        <name>ATP</name>
        <dbReference type="ChEBI" id="CHEBI:30616"/>
        <label>1</label>
    </ligand>
</feature>
<feature type="binding site" evidence="19">
    <location>
        <position position="169"/>
    </location>
    <ligand>
        <name>ATP</name>
        <dbReference type="ChEBI" id="CHEBI:30616"/>
        <label>1</label>
    </ligand>
</feature>
<dbReference type="GO" id="GO:0004088">
    <property type="term" value="F:carbamoyl-phosphate synthase (glutamine-hydrolyzing) activity"/>
    <property type="evidence" value="ECO:0007669"/>
    <property type="project" value="UniProtKB-UniRule"/>
</dbReference>
<evidence type="ECO:0000313" key="22">
    <source>
        <dbReference type="EMBL" id="NYI68605.1"/>
    </source>
</evidence>
<dbReference type="Pfam" id="PF02142">
    <property type="entry name" value="MGS"/>
    <property type="match status" value="1"/>
</dbReference>
<dbReference type="SUPFAM" id="SSF52335">
    <property type="entry name" value="Methylglyoxal synthase-like"/>
    <property type="match status" value="1"/>
</dbReference>
<feature type="binding site" evidence="19">
    <location>
        <position position="789"/>
    </location>
    <ligand>
        <name>ATP</name>
        <dbReference type="ChEBI" id="CHEBI:30616"/>
        <label>2</label>
    </ligand>
</feature>
<evidence type="ECO:0000256" key="18">
    <source>
        <dbReference type="ARBA" id="ARBA00062056"/>
    </source>
</evidence>
<dbReference type="GO" id="GO:0005737">
    <property type="term" value="C:cytoplasm"/>
    <property type="evidence" value="ECO:0007669"/>
    <property type="project" value="TreeGrafter"/>
</dbReference>
<feature type="binding site" evidence="19">
    <location>
        <position position="846"/>
    </location>
    <ligand>
        <name>Mg(2+)</name>
        <dbReference type="ChEBI" id="CHEBI:18420"/>
        <label>4</label>
    </ligand>
</feature>
<feature type="binding site" evidence="19">
    <location>
        <position position="832"/>
    </location>
    <ligand>
        <name>ATP</name>
        <dbReference type="ChEBI" id="CHEBI:30616"/>
        <label>2</label>
    </ligand>
</feature>
<feature type="binding site" evidence="19">
    <location>
        <position position="844"/>
    </location>
    <ligand>
        <name>Mn(2+)</name>
        <dbReference type="ChEBI" id="CHEBI:29035"/>
        <label>3</label>
    </ligand>
</feature>
<feature type="region of interest" description="Carboxyphosphate synthetic domain" evidence="19">
    <location>
        <begin position="1"/>
        <end position="402"/>
    </location>
</feature>
<evidence type="ECO:0000256" key="16">
    <source>
        <dbReference type="ARBA" id="ARBA00048816"/>
    </source>
</evidence>
<feature type="binding site" evidence="19">
    <location>
        <position position="176"/>
    </location>
    <ligand>
        <name>ATP</name>
        <dbReference type="ChEBI" id="CHEBI:30616"/>
        <label>1</label>
    </ligand>
</feature>
<evidence type="ECO:0000313" key="23">
    <source>
        <dbReference type="Proteomes" id="UP000539111"/>
    </source>
</evidence>
<feature type="binding site" evidence="19">
    <location>
        <position position="844"/>
    </location>
    <ligand>
        <name>Mg(2+)</name>
        <dbReference type="ChEBI" id="CHEBI:18420"/>
        <label>3</label>
    </ligand>
</feature>
<comment type="function">
    <text evidence="17 19">Large subunit of the glutamine-dependent carbamoyl phosphate synthetase (CPSase). CPSase catalyzes the formation of carbamoyl phosphate from the ammonia moiety of glutamine, carbonate, and phosphate donated by ATP, constituting the first step of 2 biosynthetic pathways, one leading to arginine and/or urea and the other to pyrimidine nucleotides. The large subunit (synthetase) binds the substrates ammonia (free or transferred from glutamine from the small subunit), hydrogencarbonate and ATP and carries out an ATP-coupled ligase reaction, activating hydrogencarbonate by forming carboxy phosphate which reacts with ammonia to form carbamoyl phosphate.</text>
</comment>
<keyword evidence="8" id="KW-0479">Metal-binding</keyword>
<comment type="cofactor">
    <cofactor evidence="1">
        <name>Mn(2+)</name>
        <dbReference type="ChEBI" id="CHEBI:29035"/>
    </cofactor>
</comment>
<evidence type="ECO:0000256" key="3">
    <source>
        <dbReference type="ARBA" id="ARBA00005077"/>
    </source>
</evidence>
<comment type="pathway">
    <text evidence="3 19">Amino-acid biosynthesis; L-arginine biosynthesis; carbamoyl phosphate from bicarbonate: step 1/1.</text>
</comment>
<evidence type="ECO:0000259" key="21">
    <source>
        <dbReference type="PROSITE" id="PS51855"/>
    </source>
</evidence>
<feature type="binding site" evidence="19">
    <location>
        <position position="759"/>
    </location>
    <ligand>
        <name>ATP</name>
        <dbReference type="ChEBI" id="CHEBI:30616"/>
        <label>2</label>
    </ligand>
</feature>
<feature type="binding site" evidence="19">
    <location>
        <position position="299"/>
    </location>
    <ligand>
        <name>Mn(2+)</name>
        <dbReference type="ChEBI" id="CHEBI:29035"/>
        <label>1</label>
    </ligand>
</feature>
<evidence type="ECO:0000256" key="17">
    <source>
        <dbReference type="ARBA" id="ARBA00057223"/>
    </source>
</evidence>
<dbReference type="EC" id="6.3.4.16" evidence="19"/>
<feature type="binding site" evidence="19">
    <location>
        <position position="285"/>
    </location>
    <ligand>
        <name>Mg(2+)</name>
        <dbReference type="ChEBI" id="CHEBI:18420"/>
        <label>1</label>
    </ligand>
</feature>
<evidence type="ECO:0000256" key="14">
    <source>
        <dbReference type="ARBA" id="ARBA00023211"/>
    </source>
</evidence>
<feature type="binding site" evidence="19">
    <location>
        <position position="844"/>
    </location>
    <ligand>
        <name>Mg(2+)</name>
        <dbReference type="ChEBI" id="CHEBI:18420"/>
        <label>4</label>
    </ligand>
</feature>
<feature type="binding site" evidence="19">
    <location>
        <position position="846"/>
    </location>
    <ligand>
        <name>Mn(2+)</name>
        <dbReference type="ChEBI" id="CHEBI:29035"/>
        <label>4</label>
    </ligand>
</feature>
<dbReference type="PANTHER" id="PTHR11405">
    <property type="entry name" value="CARBAMOYLTRANSFERASE FAMILY MEMBER"/>
    <property type="match status" value="1"/>
</dbReference>
<feature type="binding site" evidence="19">
    <location>
        <position position="285"/>
    </location>
    <ligand>
        <name>Mn(2+)</name>
        <dbReference type="ChEBI" id="CHEBI:29035"/>
        <label>1</label>
    </ligand>
</feature>
<keyword evidence="10 19" id="KW-0547">Nucleotide-binding</keyword>
<evidence type="ECO:0000256" key="10">
    <source>
        <dbReference type="ARBA" id="ARBA00022741"/>
    </source>
</evidence>
<name>A0A7Z0D4B6_9MICO</name>
<dbReference type="InterPro" id="IPR005480">
    <property type="entry name" value="CPSase_lsu_oligo"/>
</dbReference>
<dbReference type="GO" id="GO:0006526">
    <property type="term" value="P:L-arginine biosynthetic process"/>
    <property type="evidence" value="ECO:0007669"/>
    <property type="project" value="UniProtKB-UniRule"/>
</dbReference>
<evidence type="ECO:0000256" key="5">
    <source>
        <dbReference type="ARBA" id="ARBA00022571"/>
    </source>
</evidence>
<dbReference type="FunFam" id="3.30.1490.20:FF:000001">
    <property type="entry name" value="Carbamoyl-phosphate synthase large chain"/>
    <property type="match status" value="1"/>
</dbReference>
<dbReference type="UniPathway" id="UPA00068">
    <property type="reaction ID" value="UER00171"/>
</dbReference>
<dbReference type="InterPro" id="IPR036897">
    <property type="entry name" value="CarbamoylP_synth_lsu_oligo_sf"/>
</dbReference>
<dbReference type="FunFam" id="1.10.1030.10:FF:000002">
    <property type="entry name" value="Carbamoyl-phosphate synthase large chain"/>
    <property type="match status" value="1"/>
</dbReference>
<dbReference type="Gene3D" id="3.30.470.20">
    <property type="entry name" value="ATP-grasp fold, B domain"/>
    <property type="match status" value="2"/>
</dbReference>
<dbReference type="InterPro" id="IPR058047">
    <property type="entry name" value="CPSase_preATP-grasp"/>
</dbReference>
<dbReference type="GO" id="GO:0005524">
    <property type="term" value="F:ATP binding"/>
    <property type="evidence" value="ECO:0007669"/>
    <property type="project" value="UniProtKB-UniRule"/>
</dbReference>
<dbReference type="PROSITE" id="PS50975">
    <property type="entry name" value="ATP_GRASP"/>
    <property type="match status" value="2"/>
</dbReference>
<dbReference type="InterPro" id="IPR005483">
    <property type="entry name" value="CPSase_dom"/>
</dbReference>
<feature type="binding site" evidence="19">
    <location>
        <position position="757"/>
    </location>
    <ligand>
        <name>ATP</name>
        <dbReference type="ChEBI" id="CHEBI:30616"/>
        <label>2</label>
    </ligand>
</feature>
<dbReference type="FunFam" id="3.30.470.20:FF:000007">
    <property type="entry name" value="Carbamoyl-phosphate synthase large chain"/>
    <property type="match status" value="1"/>
</dbReference>
<dbReference type="GO" id="GO:0044205">
    <property type="term" value="P:'de novo' UMP biosynthetic process"/>
    <property type="evidence" value="ECO:0007669"/>
    <property type="project" value="UniProtKB-UniRule"/>
</dbReference>
<comment type="cofactor">
    <cofactor evidence="19">
        <name>Mg(2+)</name>
        <dbReference type="ChEBI" id="CHEBI:18420"/>
    </cofactor>
    <cofactor evidence="19">
        <name>Mn(2+)</name>
        <dbReference type="ChEBI" id="CHEBI:29035"/>
    </cofactor>
    <text evidence="19">Binds 4 Mg(2+) or Mn(2+) ions per subunit.</text>
</comment>
<feature type="binding site" evidence="19">
    <location>
        <position position="790"/>
    </location>
    <ligand>
        <name>ATP</name>
        <dbReference type="ChEBI" id="CHEBI:30616"/>
        <label>2</label>
    </ligand>
</feature>
<dbReference type="EMBL" id="JACBZP010000001">
    <property type="protein sequence ID" value="NYI68605.1"/>
    <property type="molecule type" value="Genomic_DNA"/>
</dbReference>
<feature type="binding site" evidence="19">
    <location>
        <position position="129"/>
    </location>
    <ligand>
        <name>ATP</name>
        <dbReference type="ChEBI" id="CHEBI:30616"/>
        <label>1</label>
    </ligand>
</feature>
<dbReference type="Gene3D" id="3.40.50.20">
    <property type="match status" value="2"/>
</dbReference>
<evidence type="ECO:0000256" key="12">
    <source>
        <dbReference type="ARBA" id="ARBA00022842"/>
    </source>
</evidence>
<evidence type="ECO:0000256" key="9">
    <source>
        <dbReference type="ARBA" id="ARBA00022737"/>
    </source>
</evidence>
<feature type="binding site" evidence="19">
    <location>
        <position position="844"/>
    </location>
    <ligand>
        <name>Mn(2+)</name>
        <dbReference type="ChEBI" id="CHEBI:29035"/>
        <label>4</label>
    </ligand>
</feature>
<feature type="binding site" evidence="19">
    <location>
        <position position="210"/>
    </location>
    <ligand>
        <name>ATP</name>
        <dbReference type="ChEBI" id="CHEBI:30616"/>
        <label>1</label>
    </ligand>
</feature>
<feature type="binding site" evidence="19">
    <location>
        <position position="764"/>
    </location>
    <ligand>
        <name>ATP</name>
        <dbReference type="ChEBI" id="CHEBI:30616"/>
        <label>2</label>
    </ligand>
</feature>
<feature type="binding site" evidence="19">
    <location>
        <position position="791"/>
    </location>
    <ligand>
        <name>ATP</name>
        <dbReference type="ChEBI" id="CHEBI:30616"/>
        <label>2</label>
    </ligand>
</feature>
<dbReference type="NCBIfam" id="NF009455">
    <property type="entry name" value="PRK12815.1"/>
    <property type="match status" value="1"/>
</dbReference>
<feature type="binding site" evidence="19">
    <location>
        <position position="175"/>
    </location>
    <ligand>
        <name>ATP</name>
        <dbReference type="ChEBI" id="CHEBI:30616"/>
        <label>1</label>
    </ligand>
</feature>
<evidence type="ECO:0000256" key="7">
    <source>
        <dbReference type="ARBA" id="ARBA00022605"/>
    </source>
</evidence>
<feature type="binding site" evidence="19">
    <location>
        <position position="301"/>
    </location>
    <ligand>
        <name>Mn(2+)</name>
        <dbReference type="ChEBI" id="CHEBI:29035"/>
        <label>2</label>
    </ligand>
</feature>
<dbReference type="UniPathway" id="UPA00070">
    <property type="reaction ID" value="UER00115"/>
</dbReference>
<feature type="binding site" evidence="19">
    <location>
        <position position="844"/>
    </location>
    <ligand>
        <name>ATP</name>
        <dbReference type="ChEBI" id="CHEBI:30616"/>
        <label>2</label>
    </ligand>
</feature>
<dbReference type="EC" id="6.3.5.5" evidence="19"/>
<dbReference type="Pfam" id="PF25596">
    <property type="entry name" value="CPSase_L_D1"/>
    <property type="match status" value="2"/>
</dbReference>
<gene>
    <name evidence="19" type="primary">carB</name>
    <name evidence="22" type="ORF">BJY26_002911</name>
</gene>
<feature type="domain" description="MGS-like" evidence="21">
    <location>
        <begin position="954"/>
        <end position="1096"/>
    </location>
</feature>
<comment type="similarity">
    <text evidence="4 19">Belongs to the CarB family.</text>
</comment>
<keyword evidence="7 19" id="KW-0028">Amino-acid biosynthesis</keyword>
<keyword evidence="23" id="KW-1185">Reference proteome</keyword>
<feature type="domain" description="ATP-grasp" evidence="20">
    <location>
        <begin position="133"/>
        <end position="328"/>
    </location>
</feature>
<dbReference type="Gene3D" id="3.30.1490.20">
    <property type="entry name" value="ATP-grasp fold, A domain"/>
    <property type="match status" value="1"/>
</dbReference>
<dbReference type="RefSeq" id="WP_179428932.1">
    <property type="nucleotide sequence ID" value="NZ_JACBZP010000001.1"/>
</dbReference>
<dbReference type="CDD" id="cd01424">
    <property type="entry name" value="MGS_CPS_II"/>
    <property type="match status" value="1"/>
</dbReference>
<feature type="binding site" evidence="19">
    <location>
        <position position="832"/>
    </location>
    <ligand>
        <name>Mn(2+)</name>
        <dbReference type="ChEBI" id="CHEBI:29035"/>
        <label>3</label>
    </ligand>
</feature>
<feature type="binding site" evidence="19">
    <location>
        <position position="285"/>
    </location>
    <ligand>
        <name>ATP</name>
        <dbReference type="ChEBI" id="CHEBI:30616"/>
        <label>1</label>
    </ligand>
</feature>
<dbReference type="SUPFAM" id="SSF48108">
    <property type="entry name" value="Carbamoyl phosphate synthetase, large subunit connection domain"/>
    <property type="match status" value="1"/>
</dbReference>
<dbReference type="PROSITE" id="PS51855">
    <property type="entry name" value="MGS"/>
    <property type="match status" value="1"/>
</dbReference>
<dbReference type="SUPFAM" id="SSF52440">
    <property type="entry name" value="PreATP-grasp domain"/>
    <property type="match status" value="2"/>
</dbReference>
<evidence type="ECO:0000256" key="2">
    <source>
        <dbReference type="ARBA" id="ARBA00004812"/>
    </source>
</evidence>
<dbReference type="Gene3D" id="3.40.50.1380">
    <property type="entry name" value="Methylglyoxal synthase-like domain"/>
    <property type="match status" value="1"/>
</dbReference>
<dbReference type="SMART" id="SM00851">
    <property type="entry name" value="MGS"/>
    <property type="match status" value="1"/>
</dbReference>
<dbReference type="Proteomes" id="UP000539111">
    <property type="component" value="Unassembled WGS sequence"/>
</dbReference>
<feature type="binding site" evidence="19">
    <location>
        <position position="718"/>
    </location>
    <ligand>
        <name>ATP</name>
        <dbReference type="ChEBI" id="CHEBI:30616"/>
        <label>2</label>
    </ligand>
</feature>
<reference evidence="22 23" key="1">
    <citation type="submission" date="2020-07" db="EMBL/GenBank/DDBJ databases">
        <title>Sequencing the genomes of 1000 actinobacteria strains.</title>
        <authorList>
            <person name="Klenk H.-P."/>
        </authorList>
    </citation>
    <scope>NUCLEOTIDE SEQUENCE [LARGE SCALE GENOMIC DNA]</scope>
    <source>
        <strain evidence="22 23">DSM 26341</strain>
    </source>
</reference>
<dbReference type="GO" id="GO:0046872">
    <property type="term" value="F:metal ion binding"/>
    <property type="evidence" value="ECO:0007669"/>
    <property type="project" value="UniProtKB-KW"/>
</dbReference>
<comment type="pathway">
    <text evidence="2 19">Pyrimidine metabolism; UMP biosynthesis via de novo pathway; (S)-dihydroorotate from bicarbonate: step 1/3.</text>
</comment>
<evidence type="ECO:0000259" key="20">
    <source>
        <dbReference type="PROSITE" id="PS50975"/>
    </source>
</evidence>
<feature type="binding site" evidence="19">
    <location>
        <position position="299"/>
    </location>
    <ligand>
        <name>Mn(2+)</name>
        <dbReference type="ChEBI" id="CHEBI:29035"/>
        <label>2</label>
    </ligand>
</feature>
<dbReference type="InterPro" id="IPR036914">
    <property type="entry name" value="MGS-like_dom_sf"/>
</dbReference>
<organism evidence="22 23">
    <name type="scientific">Spelaeicoccus albus</name>
    <dbReference type="NCBI Taxonomy" id="1280376"/>
    <lineage>
        <taxon>Bacteria</taxon>
        <taxon>Bacillati</taxon>
        <taxon>Actinomycetota</taxon>
        <taxon>Actinomycetes</taxon>
        <taxon>Micrococcales</taxon>
        <taxon>Brevibacteriaceae</taxon>
        <taxon>Spelaeicoccus</taxon>
    </lineage>
</organism>
<dbReference type="FunFam" id="3.30.470.20:FF:000014">
    <property type="entry name" value="Carbamoyl-phosphate synthase large chain"/>
    <property type="match status" value="1"/>
</dbReference>
<evidence type="ECO:0000256" key="19">
    <source>
        <dbReference type="HAMAP-Rule" id="MF_01210"/>
    </source>
</evidence>
<evidence type="ECO:0000256" key="11">
    <source>
        <dbReference type="ARBA" id="ARBA00022840"/>
    </source>
</evidence>
<feature type="binding site" evidence="19">
    <location>
        <position position="792"/>
    </location>
    <ligand>
        <name>ATP</name>
        <dbReference type="ChEBI" id="CHEBI:30616"/>
        <label>2</label>
    </ligand>
</feature>
<comment type="catalytic activity">
    <reaction evidence="16 19">
        <text>hydrogencarbonate + L-glutamine + 2 ATP + H2O = carbamoyl phosphate + L-glutamate + 2 ADP + phosphate + 2 H(+)</text>
        <dbReference type="Rhea" id="RHEA:18633"/>
        <dbReference type="ChEBI" id="CHEBI:15377"/>
        <dbReference type="ChEBI" id="CHEBI:15378"/>
        <dbReference type="ChEBI" id="CHEBI:17544"/>
        <dbReference type="ChEBI" id="CHEBI:29985"/>
        <dbReference type="ChEBI" id="CHEBI:30616"/>
        <dbReference type="ChEBI" id="CHEBI:43474"/>
        <dbReference type="ChEBI" id="CHEBI:58228"/>
        <dbReference type="ChEBI" id="CHEBI:58359"/>
        <dbReference type="ChEBI" id="CHEBI:456216"/>
        <dbReference type="EC" id="6.3.5.5"/>
    </reaction>
</comment>
<dbReference type="PROSITE" id="PS51257">
    <property type="entry name" value="PROKAR_LIPOPROTEIN"/>
    <property type="match status" value="1"/>
</dbReference>
<keyword evidence="14" id="KW-0464">Manganese</keyword>
<dbReference type="InterPro" id="IPR006275">
    <property type="entry name" value="CPSase_lsu"/>
</dbReference>
<dbReference type="PROSITE" id="PS00866">
    <property type="entry name" value="CPSASE_1"/>
    <property type="match status" value="2"/>
</dbReference>
<feature type="binding site" evidence="19">
    <location>
        <position position="215"/>
    </location>
    <ligand>
        <name>ATP</name>
        <dbReference type="ChEBI" id="CHEBI:30616"/>
        <label>1</label>
    </ligand>
</feature>
<dbReference type="Gene3D" id="1.10.1030.10">
    <property type="entry name" value="Carbamoyl-phosphate synthetase, large subunit oligomerisation domain"/>
    <property type="match status" value="1"/>
</dbReference>
<keyword evidence="11 19" id="KW-0067">ATP-binding</keyword>
<dbReference type="InterPro" id="IPR005479">
    <property type="entry name" value="CPAse_ATP-bd"/>
</dbReference>
<feature type="binding site" evidence="19">
    <location>
        <position position="243"/>
    </location>
    <ligand>
        <name>ATP</name>
        <dbReference type="ChEBI" id="CHEBI:30616"/>
        <label>1</label>
    </ligand>
</feature>
<keyword evidence="13 19" id="KW-0665">Pyrimidine biosynthesis</keyword>
<keyword evidence="12" id="KW-0460">Magnesium</keyword>
<dbReference type="HAMAP" id="MF_01210_B">
    <property type="entry name" value="CPSase_L_chain_B"/>
    <property type="match status" value="1"/>
</dbReference>
<dbReference type="Pfam" id="PF02787">
    <property type="entry name" value="CPSase_L_D3"/>
    <property type="match status" value="1"/>
</dbReference>
<feature type="binding site" evidence="19">
    <location>
        <position position="301"/>
    </location>
    <ligand>
        <name>Mg(2+)</name>
        <dbReference type="ChEBI" id="CHEBI:18420"/>
        <label>2</label>
    </ligand>
</feature>
<evidence type="ECO:0000256" key="8">
    <source>
        <dbReference type="ARBA" id="ARBA00022723"/>
    </source>
</evidence>
<dbReference type="Pfam" id="PF02786">
    <property type="entry name" value="CPSase_L_D2"/>
    <property type="match status" value="2"/>
</dbReference>
<dbReference type="InterPro" id="IPR011607">
    <property type="entry name" value="MGS-like_dom"/>
</dbReference>
<feature type="binding site" evidence="19">
    <location>
        <position position="832"/>
    </location>
    <ligand>
        <name>Mg(2+)</name>
        <dbReference type="ChEBI" id="CHEBI:18420"/>
        <label>3</label>
    </ligand>
</feature>
<comment type="domain">
    <text evidence="19">The large subunit is composed of 2 ATP-grasp domains that are involved in binding the 2 ATP molecules needed for carbamoyl phosphate synthesis. The N-terminal ATP-grasp domain (referred to as the carboxyphosphate synthetic component) catalyzes the ATP-dependent phosphorylation of hydrogencarbonate to carboxyphosphate and the subsequent nucleophilic attack by ammonia to form a carbamate intermediate. The C-terminal ATP-grasp domain (referred to as the carbamoyl phosphate synthetic component) then catalyzes the phosphorylation of carbamate with the second ATP to form the end product carbamoyl phosphate. The reactive and unstable enzyme intermediates are sequentially channeled from one active site to the next through the interior of the protein over a distance of at least 96 A.</text>
</comment>